<sequence length="183" mass="19805">MRLPSIPAVSHVPGVAELTGLVEQVLAAGPRLAALLAQADRLVREIDRLVGEADGLVQRIETTRAEAQRVVRLTDNTRLRADKLVAAFEPHLGPLERLQPTLERLADTTDPAEVDALVALIDTLPVLAGQVEGDVLPVMRSLSSVAPDVHDLLDLTRELNAMLGKVPGLGRMKRKVDEQQSDE</sequence>
<feature type="coiled-coil region" evidence="1">
    <location>
        <begin position="32"/>
        <end position="59"/>
    </location>
</feature>
<gene>
    <name evidence="2" type="ORF">GCM10009843_24870</name>
</gene>
<evidence type="ECO:0000256" key="1">
    <source>
        <dbReference type="SAM" id="Coils"/>
    </source>
</evidence>
<evidence type="ECO:0000313" key="2">
    <source>
        <dbReference type="EMBL" id="GAA2126431.1"/>
    </source>
</evidence>
<organism evidence="2 3">
    <name type="scientific">Nocardioides bigeumensis</name>
    <dbReference type="NCBI Taxonomy" id="433657"/>
    <lineage>
        <taxon>Bacteria</taxon>
        <taxon>Bacillati</taxon>
        <taxon>Actinomycetota</taxon>
        <taxon>Actinomycetes</taxon>
        <taxon>Propionibacteriales</taxon>
        <taxon>Nocardioidaceae</taxon>
        <taxon>Nocardioides</taxon>
    </lineage>
</organism>
<dbReference type="Proteomes" id="UP001500575">
    <property type="component" value="Unassembled WGS sequence"/>
</dbReference>
<dbReference type="EMBL" id="BAAAQQ010000012">
    <property type="protein sequence ID" value="GAA2126431.1"/>
    <property type="molecule type" value="Genomic_DNA"/>
</dbReference>
<keyword evidence="1" id="KW-0175">Coiled coil</keyword>
<proteinExistence type="predicted"/>
<reference evidence="2 3" key="1">
    <citation type="journal article" date="2019" name="Int. J. Syst. Evol. Microbiol.">
        <title>The Global Catalogue of Microorganisms (GCM) 10K type strain sequencing project: providing services to taxonomists for standard genome sequencing and annotation.</title>
        <authorList>
            <consortium name="The Broad Institute Genomics Platform"/>
            <consortium name="The Broad Institute Genome Sequencing Center for Infectious Disease"/>
            <person name="Wu L."/>
            <person name="Ma J."/>
        </authorList>
    </citation>
    <scope>NUCLEOTIDE SEQUENCE [LARGE SCALE GENOMIC DNA]</scope>
    <source>
        <strain evidence="2 3">JCM 16021</strain>
    </source>
</reference>
<protein>
    <recommendedName>
        <fullName evidence="4">DUF1641 domain-containing protein</fullName>
    </recommendedName>
</protein>
<comment type="caution">
    <text evidence="2">The sequence shown here is derived from an EMBL/GenBank/DDBJ whole genome shotgun (WGS) entry which is preliminary data.</text>
</comment>
<evidence type="ECO:0000313" key="3">
    <source>
        <dbReference type="Proteomes" id="UP001500575"/>
    </source>
</evidence>
<keyword evidence="3" id="KW-1185">Reference proteome</keyword>
<evidence type="ECO:0008006" key="4">
    <source>
        <dbReference type="Google" id="ProtNLM"/>
    </source>
</evidence>
<name>A0ABN2YEX1_9ACTN</name>
<accession>A0ABN2YEX1</accession>
<dbReference type="RefSeq" id="WP_344304068.1">
    <property type="nucleotide sequence ID" value="NZ_BAAAQQ010000012.1"/>
</dbReference>